<dbReference type="GeneID" id="25905050"/>
<proteinExistence type="predicted"/>
<reference evidence="1 2" key="1">
    <citation type="submission" date="2011-02" db="EMBL/GenBank/DDBJ databases">
        <title>The Genome Sequence of Sphaeroforma arctica JP610.</title>
        <authorList>
            <consortium name="The Broad Institute Genome Sequencing Platform"/>
            <person name="Russ C."/>
            <person name="Cuomo C."/>
            <person name="Young S.K."/>
            <person name="Zeng Q."/>
            <person name="Gargeya S."/>
            <person name="Alvarado L."/>
            <person name="Berlin A."/>
            <person name="Chapman S.B."/>
            <person name="Chen Z."/>
            <person name="Freedman E."/>
            <person name="Gellesch M."/>
            <person name="Goldberg J."/>
            <person name="Griggs A."/>
            <person name="Gujja S."/>
            <person name="Heilman E."/>
            <person name="Heiman D."/>
            <person name="Howarth C."/>
            <person name="Mehta T."/>
            <person name="Neiman D."/>
            <person name="Pearson M."/>
            <person name="Roberts A."/>
            <person name="Saif S."/>
            <person name="Shea T."/>
            <person name="Shenoy N."/>
            <person name="Sisk P."/>
            <person name="Stolte C."/>
            <person name="Sykes S."/>
            <person name="White J."/>
            <person name="Yandava C."/>
            <person name="Burger G."/>
            <person name="Gray M.W."/>
            <person name="Holland P.W.H."/>
            <person name="King N."/>
            <person name="Lang F.B.F."/>
            <person name="Roger A.J."/>
            <person name="Ruiz-Trillo I."/>
            <person name="Haas B."/>
            <person name="Nusbaum C."/>
            <person name="Birren B."/>
        </authorList>
    </citation>
    <scope>NUCLEOTIDE SEQUENCE [LARGE SCALE GENOMIC DNA]</scope>
    <source>
        <strain evidence="1 2">JP610</strain>
    </source>
</reference>
<name>A0A0L0G2A8_9EUKA</name>
<dbReference type="AlphaFoldDB" id="A0A0L0G2A8"/>
<dbReference type="EMBL" id="KQ241855">
    <property type="protein sequence ID" value="KNC83205.1"/>
    <property type="molecule type" value="Genomic_DNA"/>
</dbReference>
<gene>
    <name evidence="1" type="ORF">SARC_04546</name>
</gene>
<organism evidence="1 2">
    <name type="scientific">Sphaeroforma arctica JP610</name>
    <dbReference type="NCBI Taxonomy" id="667725"/>
    <lineage>
        <taxon>Eukaryota</taxon>
        <taxon>Ichthyosporea</taxon>
        <taxon>Ichthyophonida</taxon>
        <taxon>Sphaeroforma</taxon>
    </lineage>
</organism>
<accession>A0A0L0G2A8</accession>
<feature type="non-terminal residue" evidence="1">
    <location>
        <position position="1"/>
    </location>
</feature>
<evidence type="ECO:0000313" key="2">
    <source>
        <dbReference type="Proteomes" id="UP000054560"/>
    </source>
</evidence>
<dbReference type="RefSeq" id="XP_014157107.1">
    <property type="nucleotide sequence ID" value="XM_014301632.1"/>
</dbReference>
<sequence length="133" mass="14531">KCAATIVTLSMVKANKKKGRPTSLTSTENTTLVTDNSGKWTSGKCKDILRSVNAPLKGDIEVIRQRCVLLKDLQALGVGSVLVLKVDAARRLCNQLELAQGTKVEMVERIGRTLMNQVVRQQNDALIAAIRDE</sequence>
<dbReference type="Proteomes" id="UP000054560">
    <property type="component" value="Unassembled WGS sequence"/>
</dbReference>
<keyword evidence="2" id="KW-1185">Reference proteome</keyword>
<evidence type="ECO:0000313" key="1">
    <source>
        <dbReference type="EMBL" id="KNC83205.1"/>
    </source>
</evidence>
<protein>
    <submittedName>
        <fullName evidence="1">Uncharacterized protein</fullName>
    </submittedName>
</protein>